<protein>
    <submittedName>
        <fullName evidence="1">Uncharacterized protein</fullName>
    </submittedName>
</protein>
<gene>
    <name evidence="1" type="ORF">PPL_07813</name>
</gene>
<dbReference type="Proteomes" id="UP000001396">
    <property type="component" value="Unassembled WGS sequence"/>
</dbReference>
<proteinExistence type="predicted"/>
<dbReference type="GeneID" id="31363294"/>
<dbReference type="InParanoid" id="D3BH11"/>
<dbReference type="RefSeq" id="XP_020431516.1">
    <property type="nucleotide sequence ID" value="XM_020578647.1"/>
</dbReference>
<accession>D3BH11</accession>
<sequence length="149" mass="17206">MTFEDTHYPQLCSDRIKWHNIGDIPRVHSRQSHQFASYHSLYQIFDCMDTESKKGEVVRRVGLMGAGGRSNNSNNNNKSLKQQLAAGNRMNKDQFKRKVFEEDDRDLVIPTTTKSERISHHSSSNPKTMTMISNQIQETLIKCHLSLKQ</sequence>
<dbReference type="EMBL" id="ADBJ01000035">
    <property type="protein sequence ID" value="EFA79395.1"/>
    <property type="molecule type" value="Genomic_DNA"/>
</dbReference>
<comment type="caution">
    <text evidence="1">The sequence shown here is derived from an EMBL/GenBank/DDBJ whole genome shotgun (WGS) entry which is preliminary data.</text>
</comment>
<keyword evidence="2" id="KW-1185">Reference proteome</keyword>
<organism evidence="1 2">
    <name type="scientific">Heterostelium pallidum (strain ATCC 26659 / Pp 5 / PN500)</name>
    <name type="common">Cellular slime mold</name>
    <name type="synonym">Polysphondylium pallidum</name>
    <dbReference type="NCBI Taxonomy" id="670386"/>
    <lineage>
        <taxon>Eukaryota</taxon>
        <taxon>Amoebozoa</taxon>
        <taxon>Evosea</taxon>
        <taxon>Eumycetozoa</taxon>
        <taxon>Dictyostelia</taxon>
        <taxon>Acytosteliales</taxon>
        <taxon>Acytosteliaceae</taxon>
        <taxon>Heterostelium</taxon>
    </lineage>
</organism>
<evidence type="ECO:0000313" key="2">
    <source>
        <dbReference type="Proteomes" id="UP000001396"/>
    </source>
</evidence>
<name>D3BH11_HETP5</name>
<dbReference type="AlphaFoldDB" id="D3BH11"/>
<evidence type="ECO:0000313" key="1">
    <source>
        <dbReference type="EMBL" id="EFA79395.1"/>
    </source>
</evidence>
<reference evidence="1 2" key="1">
    <citation type="journal article" date="2011" name="Genome Res.">
        <title>Phylogeny-wide analysis of social amoeba genomes highlights ancient origins for complex intercellular communication.</title>
        <authorList>
            <person name="Heidel A.J."/>
            <person name="Lawal H.M."/>
            <person name="Felder M."/>
            <person name="Schilde C."/>
            <person name="Helps N.R."/>
            <person name="Tunggal B."/>
            <person name="Rivero F."/>
            <person name="John U."/>
            <person name="Schleicher M."/>
            <person name="Eichinger L."/>
            <person name="Platzer M."/>
            <person name="Noegel A.A."/>
            <person name="Schaap P."/>
            <person name="Gloeckner G."/>
        </authorList>
    </citation>
    <scope>NUCLEOTIDE SEQUENCE [LARGE SCALE GENOMIC DNA]</scope>
    <source>
        <strain evidence="2">ATCC 26659 / Pp 5 / PN500</strain>
    </source>
</reference>